<evidence type="ECO:0000313" key="1">
    <source>
        <dbReference type="EMBL" id="MBM7413519.1"/>
    </source>
</evidence>
<sequence>MSARLIVSVSGIRDETRDAAAEFAAEMDRRDIELSLLVAPRLKDKYRLTRDTETQDWLRMRRDHGDALVLHGYDQAATKRRRAEFATLPAHEAQLRLRAADRVMEEIGMRTRVFAPPRWVASPGAVSALPTVGFRVFAGLVGVQDLERGTTVRGRVHGIGEGFGTGSGGYVWEPGSTEPWWCRALVMGAGRTARRGGVVRLSVSAKQLGRPGPRAAMLDAVDLARFHGATSARYEWVPRSRTAVA</sequence>
<name>A0ABS2KNG4_9NOCA</name>
<comment type="caution">
    <text evidence="1">The sequence shown here is derived from an EMBL/GenBank/DDBJ whole genome shotgun (WGS) entry which is preliminary data.</text>
</comment>
<organism evidence="1 2">
    <name type="scientific">Rhodococcoides corynebacterioides</name>
    <dbReference type="NCBI Taxonomy" id="53972"/>
    <lineage>
        <taxon>Bacteria</taxon>
        <taxon>Bacillati</taxon>
        <taxon>Actinomycetota</taxon>
        <taxon>Actinomycetes</taxon>
        <taxon>Mycobacteriales</taxon>
        <taxon>Nocardiaceae</taxon>
        <taxon>Rhodococcoides</taxon>
    </lineage>
</organism>
<dbReference type="Pfam" id="PF10096">
    <property type="entry name" value="DUF2334"/>
    <property type="match status" value="1"/>
</dbReference>
<dbReference type="Proteomes" id="UP000703038">
    <property type="component" value="Unassembled WGS sequence"/>
</dbReference>
<dbReference type="CDD" id="cd11374">
    <property type="entry name" value="CE4_u10"/>
    <property type="match status" value="1"/>
</dbReference>
<dbReference type="EMBL" id="JAFBBK010000001">
    <property type="protein sequence ID" value="MBM7413519.1"/>
    <property type="molecule type" value="Genomic_DNA"/>
</dbReference>
<gene>
    <name evidence="1" type="ORF">JOE42_000252</name>
</gene>
<accession>A0ABS2KNG4</accession>
<dbReference type="InterPro" id="IPR018763">
    <property type="entry name" value="DUF2334"/>
</dbReference>
<dbReference type="InterPro" id="IPR011330">
    <property type="entry name" value="Glyco_hydro/deAcase_b/a-brl"/>
</dbReference>
<dbReference type="Gene3D" id="3.20.20.370">
    <property type="entry name" value="Glycoside hydrolase/deacetylase"/>
    <property type="match status" value="1"/>
</dbReference>
<proteinExistence type="predicted"/>
<protein>
    <submittedName>
        <fullName evidence="1">Deacetylase</fullName>
    </submittedName>
</protein>
<dbReference type="RefSeq" id="WP_204866177.1">
    <property type="nucleotide sequence ID" value="NZ_JAFBBK010000001.1"/>
</dbReference>
<keyword evidence="2" id="KW-1185">Reference proteome</keyword>
<dbReference type="SUPFAM" id="SSF88713">
    <property type="entry name" value="Glycoside hydrolase/deacetylase"/>
    <property type="match status" value="1"/>
</dbReference>
<reference evidence="1 2" key="1">
    <citation type="submission" date="2021-01" db="EMBL/GenBank/DDBJ databases">
        <title>Genomics of switchgrass bacterial isolates.</title>
        <authorList>
            <person name="Shade A."/>
        </authorList>
    </citation>
    <scope>NUCLEOTIDE SEQUENCE [LARGE SCALE GENOMIC DNA]</scope>
    <source>
        <strain evidence="1 2">PvP111</strain>
    </source>
</reference>
<evidence type="ECO:0000313" key="2">
    <source>
        <dbReference type="Proteomes" id="UP000703038"/>
    </source>
</evidence>